<dbReference type="Proteomes" id="UP000636709">
    <property type="component" value="Unassembled WGS sequence"/>
</dbReference>
<organism evidence="4 5">
    <name type="scientific">Digitaria exilis</name>
    <dbReference type="NCBI Taxonomy" id="1010633"/>
    <lineage>
        <taxon>Eukaryota</taxon>
        <taxon>Viridiplantae</taxon>
        <taxon>Streptophyta</taxon>
        <taxon>Embryophyta</taxon>
        <taxon>Tracheophyta</taxon>
        <taxon>Spermatophyta</taxon>
        <taxon>Magnoliopsida</taxon>
        <taxon>Liliopsida</taxon>
        <taxon>Poales</taxon>
        <taxon>Poaceae</taxon>
        <taxon>PACMAD clade</taxon>
        <taxon>Panicoideae</taxon>
        <taxon>Panicodae</taxon>
        <taxon>Paniceae</taxon>
        <taxon>Anthephorinae</taxon>
        <taxon>Digitaria</taxon>
    </lineage>
</organism>
<reference evidence="4" key="1">
    <citation type="submission" date="2020-07" db="EMBL/GenBank/DDBJ databases">
        <title>Genome sequence and genetic diversity analysis of an under-domesticated orphan crop, white fonio (Digitaria exilis).</title>
        <authorList>
            <person name="Bennetzen J.L."/>
            <person name="Chen S."/>
            <person name="Ma X."/>
            <person name="Wang X."/>
            <person name="Yssel A.E.J."/>
            <person name="Chaluvadi S.R."/>
            <person name="Johnson M."/>
            <person name="Gangashetty P."/>
            <person name="Hamidou F."/>
            <person name="Sanogo M.D."/>
            <person name="Zwaenepoel A."/>
            <person name="Wallace J."/>
            <person name="Van De Peer Y."/>
            <person name="Van Deynze A."/>
        </authorList>
    </citation>
    <scope>NUCLEOTIDE SEQUENCE</scope>
    <source>
        <tissue evidence="4">Leaves</tissue>
    </source>
</reference>
<name>A0A835BR78_9POAL</name>
<dbReference type="Pfam" id="PF03514">
    <property type="entry name" value="GRAS"/>
    <property type="match status" value="1"/>
</dbReference>
<comment type="caution">
    <text evidence="3">Lacks conserved residue(s) required for the propagation of feature annotation.</text>
</comment>
<proteinExistence type="inferred from homology"/>
<keyword evidence="5" id="KW-1185">Reference proteome</keyword>
<protein>
    <recommendedName>
        <fullName evidence="6">Scarecrow-like protein 3</fullName>
    </recommendedName>
</protein>
<evidence type="ECO:0000313" key="5">
    <source>
        <dbReference type="Proteomes" id="UP000636709"/>
    </source>
</evidence>
<evidence type="ECO:0000256" key="3">
    <source>
        <dbReference type="PROSITE-ProRule" id="PRU01191"/>
    </source>
</evidence>
<evidence type="ECO:0008006" key="6">
    <source>
        <dbReference type="Google" id="ProtNLM"/>
    </source>
</evidence>
<evidence type="ECO:0000256" key="2">
    <source>
        <dbReference type="ARBA" id="ARBA00023163"/>
    </source>
</evidence>
<feature type="region of interest" description="SAW" evidence="3">
    <location>
        <begin position="394"/>
        <end position="469"/>
    </location>
</feature>
<feature type="short sequence motif" description="VHIID" evidence="3">
    <location>
        <begin position="129"/>
        <end position="133"/>
    </location>
</feature>
<keyword evidence="2" id="KW-0804">Transcription</keyword>
<dbReference type="PROSITE" id="PS50985">
    <property type="entry name" value="GRAS"/>
    <property type="match status" value="1"/>
</dbReference>
<dbReference type="AlphaFoldDB" id="A0A835BR78"/>
<comment type="similarity">
    <text evidence="3">Belongs to the GRAS family.</text>
</comment>
<dbReference type="PANTHER" id="PTHR31636">
    <property type="entry name" value="OSJNBA0084A10.13 PROTEIN-RELATED"/>
    <property type="match status" value="1"/>
</dbReference>
<comment type="caution">
    <text evidence="4">The sequence shown here is derived from an EMBL/GenBank/DDBJ whole genome shotgun (WGS) entry which is preliminary data.</text>
</comment>
<keyword evidence="1" id="KW-0805">Transcription regulation</keyword>
<accession>A0A835BR78</accession>
<evidence type="ECO:0000256" key="1">
    <source>
        <dbReference type="ARBA" id="ARBA00023015"/>
    </source>
</evidence>
<evidence type="ECO:0000313" key="4">
    <source>
        <dbReference type="EMBL" id="KAF8706508.1"/>
    </source>
</evidence>
<sequence>MHPCTEETGRARRLAHLGWALCECAADIEAGSMEKAAHRLSQAMGLKAATGDGPLPRLAVPAVDCLARRLIRGMVPAVADALIDPSDHLDRRCAMAARRSFFDLSPFPKAAVAVSNRVILEAMENEKNVHVIDFAGPAAQPCQWIQLLREFKSRPEGPPHLRLTIVYDDAEFLATVSESLVDEADELDVPFQVHCVAAQIEALDFNDLHGVLGLKSGEARALVCTQQLHRLLAAAEDDGGGARSFSAAGCHFNKQMANTARLQQMASTSSCSPSIGGACEDDDESAYRSPATPLSFISPPLTTPPPQFEMPPPALASFLSAVRTTISPKVAVLVEQEAIHNGVSFRKRFAEALHYYGAVFDSLDAAATAYGRPDAERAEVERAVLGEEIRDVLVREGPRRRERHDRLHQWGFRMEVAGFRRVPLSYMAIREGDDMVRRCGLRGCENKQHGGCLILCWRSLPLYSVSAWRPDRGAAADGIGGEYLPLSEPIAGSCICMEL</sequence>
<gene>
    <name evidence="4" type="ORF">HU200_030784</name>
</gene>
<dbReference type="OrthoDB" id="644490at2759"/>
<dbReference type="EMBL" id="JACEFO010001767">
    <property type="protein sequence ID" value="KAF8706508.1"/>
    <property type="molecule type" value="Genomic_DNA"/>
</dbReference>
<feature type="short sequence motif" description="LXXLL motif" evidence="3">
    <location>
        <begin position="208"/>
        <end position="212"/>
    </location>
</feature>
<dbReference type="InterPro" id="IPR005202">
    <property type="entry name" value="TF_GRAS"/>
</dbReference>